<dbReference type="OrthoDB" id="4207489at2759"/>
<feature type="domain" description="SLS1 C-terminal" evidence="3">
    <location>
        <begin position="627"/>
        <end position="1066"/>
    </location>
</feature>
<name>A0A166N1V7_9EURO</name>
<feature type="region of interest" description="Disordered" evidence="1">
    <location>
        <begin position="879"/>
        <end position="906"/>
    </location>
</feature>
<feature type="domain" description="SLS1 N-terminal" evidence="2">
    <location>
        <begin position="343"/>
        <end position="443"/>
    </location>
</feature>
<feature type="region of interest" description="Disordered" evidence="1">
    <location>
        <begin position="1017"/>
        <end position="1051"/>
    </location>
</feature>
<feature type="region of interest" description="Disordered" evidence="1">
    <location>
        <begin position="115"/>
        <end position="155"/>
    </location>
</feature>
<protein>
    <submittedName>
        <fullName evidence="4">Uncharacterized protein</fullName>
    </submittedName>
</protein>
<proteinExistence type="predicted"/>
<dbReference type="VEuPathDB" id="FungiDB:AAP_05859"/>
<dbReference type="EMBL" id="AZGZ01000037">
    <property type="protein sequence ID" value="KZZ87220.1"/>
    <property type="molecule type" value="Genomic_DNA"/>
</dbReference>
<feature type="compositionally biased region" description="Basic and acidic residues" evidence="1">
    <location>
        <begin position="271"/>
        <end position="286"/>
    </location>
</feature>
<feature type="compositionally biased region" description="Basic and acidic residues" evidence="1">
    <location>
        <begin position="1034"/>
        <end position="1051"/>
    </location>
</feature>
<evidence type="ECO:0000259" key="2">
    <source>
        <dbReference type="Pfam" id="PF20776"/>
    </source>
</evidence>
<feature type="compositionally biased region" description="Basic and acidic residues" evidence="1">
    <location>
        <begin position="719"/>
        <end position="754"/>
    </location>
</feature>
<dbReference type="AlphaFoldDB" id="A0A166N1V7"/>
<comment type="caution">
    <text evidence="4">The sequence shown here is derived from an EMBL/GenBank/DDBJ whole genome shotgun (WGS) entry which is preliminary data.</text>
</comment>
<keyword evidence="5" id="KW-1185">Reference proteome</keyword>
<reference evidence="4 5" key="1">
    <citation type="journal article" date="2016" name="Genome Biol. Evol.">
        <title>Divergent and convergent evolution of fungal pathogenicity.</title>
        <authorList>
            <person name="Shang Y."/>
            <person name="Xiao G."/>
            <person name="Zheng P."/>
            <person name="Cen K."/>
            <person name="Zhan S."/>
            <person name="Wang C."/>
        </authorList>
    </citation>
    <scope>NUCLEOTIDE SEQUENCE [LARGE SCALE GENOMIC DNA]</scope>
    <source>
        <strain evidence="4 5">ARSEF 7405</strain>
    </source>
</reference>
<dbReference type="Pfam" id="PF20778">
    <property type="entry name" value="SLS1_C"/>
    <property type="match status" value="1"/>
</dbReference>
<dbReference type="InterPro" id="IPR048401">
    <property type="entry name" value="SLS1_C"/>
</dbReference>
<feature type="compositionally biased region" description="Low complexity" evidence="1">
    <location>
        <begin position="181"/>
        <end position="195"/>
    </location>
</feature>
<feature type="compositionally biased region" description="Basic and acidic residues" evidence="1">
    <location>
        <begin position="196"/>
        <end position="214"/>
    </location>
</feature>
<feature type="region of interest" description="Disordered" evidence="1">
    <location>
        <begin position="719"/>
        <end position="757"/>
    </location>
</feature>
<evidence type="ECO:0000259" key="3">
    <source>
        <dbReference type="Pfam" id="PF20778"/>
    </source>
</evidence>
<accession>A0A166N1V7</accession>
<gene>
    <name evidence="4" type="ORF">AAP_05859</name>
</gene>
<feature type="compositionally biased region" description="Low complexity" evidence="1">
    <location>
        <begin position="259"/>
        <end position="270"/>
    </location>
</feature>
<sequence length="1070" mass="120858">MATASAASGAGIGGGGGGSGGIAGGIRLGMAREGRLREVSDLKASVNASASVKNISLRRYHHIQCGRAQLERCNSGFAIGASLRLRRVSALRYSTNAPSERHEEGEDVMVEENWKESENGETDDVASNEQEQEGNDRLSEEHPIDEEVSAPDLSEEKIIEAQEMLLNFRRTAHPPRKESRLSSSSSSPSQRPVYRSLERQDGTVPLKPREKKEPSLFPLRTVKASATQLEKEQARKRRRMMKQEHKILKALDELDEASAADQPTEATAAEQHGEEEQGQKRVNQEQRRAEWMELIEEAKQRKKENEAYRRLKKKAEESGDAEIDFKELVQDAMEPAIANLTRLEKLHSPGQVLRNSQWESTRAMLVDGFTIGQLEEYVKRKESEMGLTGGDEPGTWRAALTSLLDKRSRRSKKIPIEHNHLRKYLSGKFGLAERTMRVAWGLNRENDLGRMEFKLEDLQTLVLLHDVPGRTTSPLKRIADLYDAKIEVRGAKNMIKLTGTMKACNLVHDAIHEYVDQIRQYEFSPRALQLHKIVDRKDTERIAQLEEEFFDMLEQRHSIILNTEGKGNKTTCSIISADQAGYNDASRTVELALSTQSLPPLSSVSAFTTFVPEDENIPLKRIEDLEALNWLESRGNGYLRWVSPIAQEAIPGGRSARRPPQVLHTTEEGGLADTVRKDIFRNVRGKPTKKIRDSKFVREVVDARVGDVVFYRMGEGEVGVERGKQEESTKLSEELEELDLTREETEAEEGEKSGETLANGKEAITFDQLMEQFQQSAKFLPGTIPADVKRKVLKIWSPINPNEDLHRVSLLPSHKNPDAPVIEVEFNLRPDLHELHIRRAYAILNPQIHHMLLPWTNTDLQYSRSFHYDLFEGQNIPPLKISSRNYTPTESEPESEPQEPTPTDSNSLLPIFSSFASVFHAPASAAATIPATTSITLPSNLSGSTYEYILPSSRHLLSSRLHRYRYRDHELNFQTIRDGPFMPDTARTLMLTKGRYDDSPVPMVGKVSNEGHENEILEEQDEQEQQQQQEEQEQISKEKKTSMKTKGEKNAAVDMFMPFYTAASKLADVE</sequence>
<feature type="region of interest" description="Disordered" evidence="1">
    <location>
        <begin position="252"/>
        <end position="286"/>
    </location>
</feature>
<evidence type="ECO:0000313" key="4">
    <source>
        <dbReference type="EMBL" id="KZZ87220.1"/>
    </source>
</evidence>
<organism evidence="4 5">
    <name type="scientific">Ascosphaera apis ARSEF 7405</name>
    <dbReference type="NCBI Taxonomy" id="392613"/>
    <lineage>
        <taxon>Eukaryota</taxon>
        <taxon>Fungi</taxon>
        <taxon>Dikarya</taxon>
        <taxon>Ascomycota</taxon>
        <taxon>Pezizomycotina</taxon>
        <taxon>Eurotiomycetes</taxon>
        <taxon>Eurotiomycetidae</taxon>
        <taxon>Onygenales</taxon>
        <taxon>Ascosphaeraceae</taxon>
        <taxon>Ascosphaera</taxon>
    </lineage>
</organism>
<dbReference type="Proteomes" id="UP000242877">
    <property type="component" value="Unassembled WGS sequence"/>
</dbReference>
<dbReference type="InterPro" id="IPR048400">
    <property type="entry name" value="SLS1_N"/>
</dbReference>
<feature type="compositionally biased region" description="Acidic residues" evidence="1">
    <location>
        <begin position="119"/>
        <end position="133"/>
    </location>
</feature>
<evidence type="ECO:0000256" key="1">
    <source>
        <dbReference type="SAM" id="MobiDB-lite"/>
    </source>
</evidence>
<evidence type="ECO:0000313" key="5">
    <source>
        <dbReference type="Proteomes" id="UP000242877"/>
    </source>
</evidence>
<dbReference type="Pfam" id="PF20776">
    <property type="entry name" value="SLS1_N"/>
    <property type="match status" value="1"/>
</dbReference>
<feature type="region of interest" description="Disordered" evidence="1">
    <location>
        <begin position="171"/>
        <end position="217"/>
    </location>
</feature>